<reference evidence="3" key="2">
    <citation type="submission" date="2025-08" db="UniProtKB">
        <authorList>
            <consortium name="RefSeq"/>
        </authorList>
    </citation>
    <scope>IDENTIFICATION</scope>
    <source>
        <tissue evidence="3">Leaves</tissue>
    </source>
</reference>
<organism evidence="2 3">
    <name type="scientific">Coffea arabica</name>
    <name type="common">Arabian coffee</name>
    <dbReference type="NCBI Taxonomy" id="13443"/>
    <lineage>
        <taxon>Eukaryota</taxon>
        <taxon>Viridiplantae</taxon>
        <taxon>Streptophyta</taxon>
        <taxon>Embryophyta</taxon>
        <taxon>Tracheophyta</taxon>
        <taxon>Spermatophyta</taxon>
        <taxon>Magnoliopsida</taxon>
        <taxon>eudicotyledons</taxon>
        <taxon>Gunneridae</taxon>
        <taxon>Pentapetalae</taxon>
        <taxon>asterids</taxon>
        <taxon>lamiids</taxon>
        <taxon>Gentianales</taxon>
        <taxon>Rubiaceae</taxon>
        <taxon>Ixoroideae</taxon>
        <taxon>Gardenieae complex</taxon>
        <taxon>Bertiereae - Coffeeae clade</taxon>
        <taxon>Coffeeae</taxon>
        <taxon>Coffea</taxon>
    </lineage>
</organism>
<dbReference type="Pfam" id="PF10551">
    <property type="entry name" value="MULE"/>
    <property type="match status" value="1"/>
</dbReference>
<dbReference type="GeneID" id="113700800"/>
<evidence type="ECO:0000259" key="1">
    <source>
        <dbReference type="Pfam" id="PF10551"/>
    </source>
</evidence>
<dbReference type="OrthoDB" id="1918246at2759"/>
<feature type="domain" description="MULE transposase" evidence="1">
    <location>
        <begin position="106"/>
        <end position="202"/>
    </location>
</feature>
<evidence type="ECO:0000313" key="3">
    <source>
        <dbReference type="RefSeq" id="XP_027077043.1"/>
    </source>
</evidence>
<proteinExistence type="predicted"/>
<sequence>MEFLRMNKKVTVGAFKDKVHEELNVNITKDQAYKTCGKAKILIQGKYKQQCTRIWDYCEELLSSNPGSTVHVETEANEFSGKETFRRLYICFAALKKGFKEGCRPVLGMDGCHLRGPHPGVLLTAVGIDANDCIYPVAYAVVETKNKSSWTWFFEFLKFDLTIQDQRQWTFISDRQKGLGSAIQDILPRVEHRHCVGHLHNNFKKVHPGETLKGCIALTGAEPESLVHPYYSRDAYLKAYEPAIGPINGPNNWKRCKRAPMYAPKKLKLSGRPKKARRREPG</sequence>
<dbReference type="PANTHER" id="PTHR31973">
    <property type="entry name" value="POLYPROTEIN, PUTATIVE-RELATED"/>
    <property type="match status" value="1"/>
</dbReference>
<gene>
    <name evidence="3" type="primary">LOC113700800</name>
</gene>
<dbReference type="Proteomes" id="UP001652660">
    <property type="component" value="Chromosome 7e"/>
</dbReference>
<reference evidence="2" key="1">
    <citation type="journal article" date="2025" name="Foods">
        <title>Unveiling the Microbial Signatures of Arabica Coffee Cherries: Insights into Ripeness Specific Diversity, Functional Traits, and Implications for Quality and Safety.</title>
        <authorList>
            <consortium name="RefSeq"/>
            <person name="Tenea G.N."/>
            <person name="Cifuentes V."/>
            <person name="Reyes P."/>
            <person name="Cevallos-Vallejos M."/>
        </authorList>
    </citation>
    <scope>NUCLEOTIDE SEQUENCE [LARGE SCALE GENOMIC DNA]</scope>
</reference>
<protein>
    <recommendedName>
        <fullName evidence="1">MULE transposase domain-containing protein</fullName>
    </recommendedName>
</protein>
<dbReference type="InterPro" id="IPR018289">
    <property type="entry name" value="MULE_transposase_dom"/>
</dbReference>
<dbReference type="RefSeq" id="XP_027077043.1">
    <property type="nucleotide sequence ID" value="XM_027221242.1"/>
</dbReference>
<dbReference type="AlphaFoldDB" id="A0A6P6TF06"/>
<name>A0A6P6TF06_COFAR</name>
<dbReference type="PANTHER" id="PTHR31973:SF199">
    <property type="entry name" value="SWIM-TYPE DOMAIN-CONTAINING PROTEIN"/>
    <property type="match status" value="1"/>
</dbReference>
<accession>A0A6P6TF06</accession>
<keyword evidence="2" id="KW-1185">Reference proteome</keyword>
<evidence type="ECO:0000313" key="2">
    <source>
        <dbReference type="Proteomes" id="UP001652660"/>
    </source>
</evidence>